<keyword evidence="3" id="KW-1185">Reference proteome</keyword>
<dbReference type="RefSeq" id="WP_089399849.1">
    <property type="nucleotide sequence ID" value="NZ_FZOT01000008.1"/>
</dbReference>
<proteinExistence type="predicted"/>
<dbReference type="Proteomes" id="UP000198284">
    <property type="component" value="Unassembled WGS sequence"/>
</dbReference>
<reference evidence="2 3" key="1">
    <citation type="submission" date="2017-06" db="EMBL/GenBank/DDBJ databases">
        <authorList>
            <person name="Kim H.J."/>
            <person name="Triplett B.A."/>
        </authorList>
    </citation>
    <scope>NUCLEOTIDE SEQUENCE [LARGE SCALE GENOMIC DNA]</scope>
    <source>
        <strain evidence="2 3">U15</strain>
    </source>
</reference>
<evidence type="ECO:0000256" key="1">
    <source>
        <dbReference type="SAM" id="SignalP"/>
    </source>
</evidence>
<feature type="chain" id="PRO_5012986465" description="DUF4124 domain-containing protein" evidence="1">
    <location>
        <begin position="26"/>
        <end position="378"/>
    </location>
</feature>
<accession>A0A239I5K2</accession>
<dbReference type="PROSITE" id="PS51257">
    <property type="entry name" value="PROKAR_LIPOPROTEIN"/>
    <property type="match status" value="1"/>
</dbReference>
<dbReference type="AlphaFoldDB" id="A0A239I5K2"/>
<dbReference type="OrthoDB" id="8771597at2"/>
<evidence type="ECO:0008006" key="4">
    <source>
        <dbReference type="Google" id="ProtNLM"/>
    </source>
</evidence>
<feature type="signal peptide" evidence="1">
    <location>
        <begin position="1"/>
        <end position="25"/>
    </location>
</feature>
<evidence type="ECO:0000313" key="2">
    <source>
        <dbReference type="EMBL" id="SNS87614.1"/>
    </source>
</evidence>
<name>A0A239I5K2_9BURK</name>
<keyword evidence="1" id="KW-0732">Signal</keyword>
<protein>
    <recommendedName>
        <fullName evidence="4">DUF4124 domain-containing protein</fullName>
    </recommendedName>
</protein>
<dbReference type="EMBL" id="FZOT01000008">
    <property type="protein sequence ID" value="SNS87614.1"/>
    <property type="molecule type" value="Genomic_DNA"/>
</dbReference>
<organism evidence="2 3">
    <name type="scientific">Noviherbaspirillum humi</name>
    <dbReference type="NCBI Taxonomy" id="1688639"/>
    <lineage>
        <taxon>Bacteria</taxon>
        <taxon>Pseudomonadati</taxon>
        <taxon>Pseudomonadota</taxon>
        <taxon>Betaproteobacteria</taxon>
        <taxon>Burkholderiales</taxon>
        <taxon>Oxalobacteraceae</taxon>
        <taxon>Noviherbaspirillum</taxon>
    </lineage>
</organism>
<gene>
    <name evidence="2" type="ORF">SAMN06265795_10875</name>
</gene>
<sequence>MLKFASQRQSLIAASCVSLSVLLSACGGGGSSSADQAGGIQAAVVQSASQDTAAAGAPAATTTSTSVARSATDAAGSTVFSPNSFWYQPIPADAALHSNSANMVADFLRQKQAYYGNVMVNTNSYSSPVYVADANTPTVAVKMWDCQGKGYVDQALEAQWASVPVPAFAKPSGGTDGEMTVYQPSTGGIWEFWQTKNENGQWQACWGGQMKNAAASNGLFDNPYGTTATGLPFIGGQVTAEELQKGEINHVVGIALVELEKSSIFSWPATRSDGYNPDNAPNRIPEGTRMRLDPSINVDALNIHPIAKMVAKAAQKYGFVVWDKAGAISIRLQNAQSYTDKGQADPYPALFNGTADYALLDGFPWEKLQILPMDYGKQ</sequence>
<evidence type="ECO:0000313" key="3">
    <source>
        <dbReference type="Proteomes" id="UP000198284"/>
    </source>
</evidence>